<keyword evidence="1" id="KW-0863">Zinc-finger</keyword>
<dbReference type="Proteomes" id="UP001341840">
    <property type="component" value="Unassembled WGS sequence"/>
</dbReference>
<name>A0ABU6RQ87_9FABA</name>
<reference evidence="4 5" key="1">
    <citation type="journal article" date="2023" name="Plants (Basel)">
        <title>Bridging the Gap: Combining Genomics and Transcriptomics Approaches to Understand Stylosanthes scabra, an Orphan Legume from the Brazilian Caatinga.</title>
        <authorList>
            <person name="Ferreira-Neto J.R.C."/>
            <person name="da Silva M.D."/>
            <person name="Binneck E."/>
            <person name="de Melo N.F."/>
            <person name="da Silva R.H."/>
            <person name="de Melo A.L.T.M."/>
            <person name="Pandolfi V."/>
            <person name="Bustamante F.O."/>
            <person name="Brasileiro-Vidal A.C."/>
            <person name="Benko-Iseppon A.M."/>
        </authorList>
    </citation>
    <scope>NUCLEOTIDE SEQUENCE [LARGE SCALE GENOMIC DNA]</scope>
    <source>
        <tissue evidence="4">Leaves</tissue>
    </source>
</reference>
<feature type="domain" description="CCHC-type" evidence="3">
    <location>
        <begin position="16"/>
        <end position="29"/>
    </location>
</feature>
<feature type="region of interest" description="Disordered" evidence="2">
    <location>
        <begin position="33"/>
        <end position="167"/>
    </location>
</feature>
<sequence length="301" mass="33437">MGQTLNIEYEGLHLICFGCGKYGHRVEYCFDRPASPESQPENAPINVEGKNGLRGNTNNKDYHPNWESNDTSNNENGSRFGALNNEDSDEEEIVHEDVNPNEELQPNFMQNGPKQTEAKKRPKTNPINHIQKKILKPGAGKNPQAHKKGQTKIDPSPSIMNQKGKNRVMQESPVAIVNTEGNKTQTSSSSSRSEDMILKEKEMLESLRRLKDDQVATLEASKLISNPLDSFIVKNSFLTQNPLFINLGEKSGESSLKMELVNVKTKPPDITMSDRVTQDGGSTQVSIGQRNYAFGAKPRSA</sequence>
<feature type="compositionally biased region" description="Polar residues" evidence="2">
    <location>
        <begin position="102"/>
        <end position="114"/>
    </location>
</feature>
<protein>
    <recommendedName>
        <fullName evidence="3">CCHC-type domain-containing protein</fullName>
    </recommendedName>
</protein>
<dbReference type="InterPro" id="IPR001878">
    <property type="entry name" value="Znf_CCHC"/>
</dbReference>
<feature type="region of interest" description="Disordered" evidence="2">
    <location>
        <begin position="269"/>
        <end position="301"/>
    </location>
</feature>
<gene>
    <name evidence="4" type="ORF">PIB30_076848</name>
</gene>
<keyword evidence="1" id="KW-0862">Zinc</keyword>
<dbReference type="PROSITE" id="PS50158">
    <property type="entry name" value="ZF_CCHC"/>
    <property type="match status" value="1"/>
</dbReference>
<accession>A0ABU6RQ87</accession>
<evidence type="ECO:0000256" key="1">
    <source>
        <dbReference type="PROSITE-ProRule" id="PRU00047"/>
    </source>
</evidence>
<evidence type="ECO:0000313" key="4">
    <source>
        <dbReference type="EMBL" id="MED6126281.1"/>
    </source>
</evidence>
<feature type="compositionally biased region" description="Polar residues" evidence="2">
    <location>
        <begin position="66"/>
        <end position="77"/>
    </location>
</feature>
<comment type="caution">
    <text evidence="4">The sequence shown here is derived from an EMBL/GenBank/DDBJ whole genome shotgun (WGS) entry which is preliminary data.</text>
</comment>
<organism evidence="4 5">
    <name type="scientific">Stylosanthes scabra</name>
    <dbReference type="NCBI Taxonomy" id="79078"/>
    <lineage>
        <taxon>Eukaryota</taxon>
        <taxon>Viridiplantae</taxon>
        <taxon>Streptophyta</taxon>
        <taxon>Embryophyta</taxon>
        <taxon>Tracheophyta</taxon>
        <taxon>Spermatophyta</taxon>
        <taxon>Magnoliopsida</taxon>
        <taxon>eudicotyledons</taxon>
        <taxon>Gunneridae</taxon>
        <taxon>Pentapetalae</taxon>
        <taxon>rosids</taxon>
        <taxon>fabids</taxon>
        <taxon>Fabales</taxon>
        <taxon>Fabaceae</taxon>
        <taxon>Papilionoideae</taxon>
        <taxon>50 kb inversion clade</taxon>
        <taxon>dalbergioids sensu lato</taxon>
        <taxon>Dalbergieae</taxon>
        <taxon>Pterocarpus clade</taxon>
        <taxon>Stylosanthes</taxon>
    </lineage>
</organism>
<keyword evidence="5" id="KW-1185">Reference proteome</keyword>
<evidence type="ECO:0000256" key="2">
    <source>
        <dbReference type="SAM" id="MobiDB-lite"/>
    </source>
</evidence>
<evidence type="ECO:0000313" key="5">
    <source>
        <dbReference type="Proteomes" id="UP001341840"/>
    </source>
</evidence>
<evidence type="ECO:0000259" key="3">
    <source>
        <dbReference type="PROSITE" id="PS50158"/>
    </source>
</evidence>
<feature type="compositionally biased region" description="Polar residues" evidence="2">
    <location>
        <begin position="279"/>
        <end position="289"/>
    </location>
</feature>
<keyword evidence="1" id="KW-0479">Metal-binding</keyword>
<proteinExistence type="predicted"/>
<dbReference type="EMBL" id="JASCZI010031225">
    <property type="protein sequence ID" value="MED6126281.1"/>
    <property type="molecule type" value="Genomic_DNA"/>
</dbReference>